<dbReference type="NCBIfam" id="NF045760">
    <property type="entry name" value="YtpR"/>
    <property type="match status" value="1"/>
</dbReference>
<keyword evidence="11 16" id="KW-0694">RNA-binding</keyword>
<keyword evidence="8 15" id="KW-0547">Nucleotide-binding</keyword>
<dbReference type="Pfam" id="PF03483">
    <property type="entry name" value="B3_4"/>
    <property type="match status" value="1"/>
</dbReference>
<feature type="domain" description="FDX-ACB" evidence="18">
    <location>
        <begin position="707"/>
        <end position="800"/>
    </location>
</feature>
<dbReference type="GO" id="GO:0016874">
    <property type="term" value="F:ligase activity"/>
    <property type="evidence" value="ECO:0007669"/>
    <property type="project" value="UniProtKB-KW"/>
</dbReference>
<dbReference type="Gene3D" id="2.40.50.140">
    <property type="entry name" value="Nucleic acid-binding proteins"/>
    <property type="match status" value="1"/>
</dbReference>
<feature type="binding site" evidence="15">
    <location>
        <position position="455"/>
    </location>
    <ligand>
        <name>Mg(2+)</name>
        <dbReference type="ChEBI" id="CHEBI:18420"/>
        <note>shared with alpha subunit</note>
    </ligand>
</feature>
<evidence type="ECO:0000256" key="9">
    <source>
        <dbReference type="ARBA" id="ARBA00022840"/>
    </source>
</evidence>
<dbReference type="InterPro" id="IPR005146">
    <property type="entry name" value="B3/B4_tRNA-bd"/>
</dbReference>
<sequence length="801" mass="86304">MKFTVSWLREHLEFDASLDALSEKLTAIGLEVEEITDRAKELEAFRVCHVIKAEQHPDADRLRVCQVDTGTEVVQVVCGAPNARTGMKAVFAPSGVYVPGTDLLLKPSKIRGVESNGMLVSEREMGISDEHNGIIDMPEDAEIGASFAVLAGLDDPIVEIAITPNHQDALGVYGIARDLAAAGFGTLKPLNTAAVEGVFDSPIGIELKFSGEKPLPCSKFLGRYVRGVKNGPSPKWLQDRLTSIGLRPISTLVDITNFFTFDLGRPLHVFDADKLSGNIQPRMAKAGETLLALDGDEYTLSAEDCVIADDAAPQGIGGIIGGELSGCTDETVNVFIEAALFDPIRIATTGRTLGVESDARYRFERGVDPDFVETGMEMATRMVMELCGGEPSHVVSDGTGPDWKKQVTLRKARVQELGGVEVAETEMVAILDRLGFNPQDKGETIVTDVPSWRMDVDGEADLVEEVLRIVGYDHIPTVPLPALSAVAKPSVNLGQRRVRIAKRALAARGMIEAVTYSFLPRAHAELFGGVNEDIVLSNPISSDLDVMRPSLLPNLVAAAGRNQSRGFHDICLFEVAGEYHSDQPDGQRTVAAGIRTGQTGGRHWAGAGRAFDVFDAKADVLDLLEAVGGPASTAQVVTGAPEWYHPGRSGVIQLGPKNRLAVFGELHPAVLEAMKVKGPIMAFELYLDAVPLPKGERKTAKSPLQVSDYQAVERDFAFLMDQDVPAEKILRAARGADKKLIADATIFDIYEGDKVEAGKKSVALSVRLEPQDKTLTDEEIDAVSAKVVMNVEKTSGGTLRR</sequence>
<dbReference type="SUPFAM" id="SSF50249">
    <property type="entry name" value="Nucleic acid-binding proteins"/>
    <property type="match status" value="1"/>
</dbReference>
<evidence type="ECO:0000256" key="13">
    <source>
        <dbReference type="ARBA" id="ARBA00023146"/>
    </source>
</evidence>
<feature type="binding site" evidence="15">
    <location>
        <position position="461"/>
    </location>
    <ligand>
        <name>Mg(2+)</name>
        <dbReference type="ChEBI" id="CHEBI:18420"/>
        <note>shared with alpha subunit</note>
    </ligand>
</feature>
<dbReference type="Pfam" id="PF03484">
    <property type="entry name" value="B5"/>
    <property type="match status" value="1"/>
</dbReference>
<reference evidence="20" key="1">
    <citation type="journal article" date="2014" name="Int. J. Syst. Evol. Microbiol.">
        <title>Complete genome of a new Firmicutes species belonging to the dominant human colonic microbiota ('Ruminococcus bicirculans') reveals two chromosomes and a selective capacity to utilize plant glucans.</title>
        <authorList>
            <consortium name="NISC Comparative Sequencing Program"/>
            <person name="Wegmann U."/>
            <person name="Louis P."/>
            <person name="Goesmann A."/>
            <person name="Henrissat B."/>
            <person name="Duncan S.H."/>
            <person name="Flint H.J."/>
        </authorList>
    </citation>
    <scope>NUCLEOTIDE SEQUENCE</scope>
    <source>
        <strain evidence="20">NBRC 103408</strain>
    </source>
</reference>
<dbReference type="SMART" id="SM00874">
    <property type="entry name" value="B5"/>
    <property type="match status" value="1"/>
</dbReference>
<evidence type="ECO:0000256" key="3">
    <source>
        <dbReference type="ARBA" id="ARBA00011209"/>
    </source>
</evidence>
<keyword evidence="9 15" id="KW-0067">ATP-binding</keyword>
<evidence type="ECO:0000256" key="11">
    <source>
        <dbReference type="ARBA" id="ARBA00022884"/>
    </source>
</evidence>
<dbReference type="InterPro" id="IPR045864">
    <property type="entry name" value="aa-tRNA-synth_II/BPL/LPL"/>
</dbReference>
<dbReference type="InterPro" id="IPR012340">
    <property type="entry name" value="NA-bd_OB-fold"/>
</dbReference>
<dbReference type="InterPro" id="IPR041616">
    <property type="entry name" value="PheRS_beta_core"/>
</dbReference>
<evidence type="ECO:0000259" key="19">
    <source>
        <dbReference type="PROSITE" id="PS51483"/>
    </source>
</evidence>
<evidence type="ECO:0000256" key="6">
    <source>
        <dbReference type="ARBA" id="ARBA00022598"/>
    </source>
</evidence>
<evidence type="ECO:0000256" key="1">
    <source>
        <dbReference type="ARBA" id="ARBA00004496"/>
    </source>
</evidence>
<dbReference type="Gene3D" id="3.30.70.380">
    <property type="entry name" value="Ferrodoxin-fold anticodon-binding domain"/>
    <property type="match status" value="1"/>
</dbReference>
<keyword evidence="6 15" id="KW-0436">Ligase</keyword>
<dbReference type="InterPro" id="IPR002547">
    <property type="entry name" value="tRNA-bd_dom"/>
</dbReference>
<dbReference type="RefSeq" id="WP_169559386.1">
    <property type="nucleotide sequence ID" value="NZ_BSNF01000001.1"/>
</dbReference>
<dbReference type="InterPro" id="IPR004532">
    <property type="entry name" value="Phe-tRNA-ligase_IIc_bsu_bact"/>
</dbReference>
<comment type="subunit">
    <text evidence="3 15">Tetramer of two alpha and two beta subunits.</text>
</comment>
<keyword evidence="5 16" id="KW-0820">tRNA-binding</keyword>
<keyword evidence="21" id="KW-1185">Reference proteome</keyword>
<organism evidence="20 21">
    <name type="scientific">Sneathiella chinensis</name>
    <dbReference type="NCBI Taxonomy" id="349750"/>
    <lineage>
        <taxon>Bacteria</taxon>
        <taxon>Pseudomonadati</taxon>
        <taxon>Pseudomonadota</taxon>
        <taxon>Alphaproteobacteria</taxon>
        <taxon>Sneathiellales</taxon>
        <taxon>Sneathiellaceae</taxon>
        <taxon>Sneathiella</taxon>
    </lineage>
</organism>
<evidence type="ECO:0000256" key="16">
    <source>
        <dbReference type="PROSITE-ProRule" id="PRU00209"/>
    </source>
</evidence>
<dbReference type="InterPro" id="IPR045060">
    <property type="entry name" value="Phe-tRNA-ligase_IIc_bsu"/>
</dbReference>
<dbReference type="PANTHER" id="PTHR10947">
    <property type="entry name" value="PHENYLALANYL-TRNA SYNTHETASE BETA CHAIN AND LEUCINE-RICH REPEAT-CONTAINING PROTEIN 47"/>
    <property type="match status" value="1"/>
</dbReference>
<keyword evidence="10 15" id="KW-0460">Magnesium</keyword>
<dbReference type="InterPro" id="IPR033714">
    <property type="entry name" value="tRNA_bind_bactPheRS"/>
</dbReference>
<dbReference type="SMART" id="SM00896">
    <property type="entry name" value="FDX-ACB"/>
    <property type="match status" value="1"/>
</dbReference>
<gene>
    <name evidence="15 20" type="primary">pheT</name>
    <name evidence="20" type="ORF">GCM10007924_06040</name>
</gene>
<feature type="domain" description="TRNA-binding" evidence="17">
    <location>
        <begin position="39"/>
        <end position="148"/>
    </location>
</feature>
<dbReference type="CDD" id="cd00769">
    <property type="entry name" value="PheRS_beta_core"/>
    <property type="match status" value="1"/>
</dbReference>
<keyword evidence="4 15" id="KW-0963">Cytoplasm</keyword>
<dbReference type="InterPro" id="IPR005147">
    <property type="entry name" value="tRNA_synthase_B5-dom"/>
</dbReference>
<comment type="catalytic activity">
    <reaction evidence="14 15">
        <text>tRNA(Phe) + L-phenylalanine + ATP = L-phenylalanyl-tRNA(Phe) + AMP + diphosphate + H(+)</text>
        <dbReference type="Rhea" id="RHEA:19413"/>
        <dbReference type="Rhea" id="RHEA-COMP:9668"/>
        <dbReference type="Rhea" id="RHEA-COMP:9699"/>
        <dbReference type="ChEBI" id="CHEBI:15378"/>
        <dbReference type="ChEBI" id="CHEBI:30616"/>
        <dbReference type="ChEBI" id="CHEBI:33019"/>
        <dbReference type="ChEBI" id="CHEBI:58095"/>
        <dbReference type="ChEBI" id="CHEBI:78442"/>
        <dbReference type="ChEBI" id="CHEBI:78531"/>
        <dbReference type="ChEBI" id="CHEBI:456215"/>
        <dbReference type="EC" id="6.1.1.20"/>
    </reaction>
</comment>
<feature type="binding site" evidence="15">
    <location>
        <position position="465"/>
    </location>
    <ligand>
        <name>Mg(2+)</name>
        <dbReference type="ChEBI" id="CHEBI:18420"/>
        <note>shared with alpha subunit</note>
    </ligand>
</feature>
<dbReference type="SMART" id="SM00873">
    <property type="entry name" value="B3_4"/>
    <property type="match status" value="1"/>
</dbReference>
<evidence type="ECO:0000256" key="15">
    <source>
        <dbReference type="HAMAP-Rule" id="MF_00283"/>
    </source>
</evidence>
<dbReference type="NCBIfam" id="TIGR00472">
    <property type="entry name" value="pheT_bact"/>
    <property type="match status" value="1"/>
</dbReference>
<dbReference type="InterPro" id="IPR020825">
    <property type="entry name" value="Phe-tRNA_synthase-like_B3/B4"/>
</dbReference>
<comment type="similarity">
    <text evidence="2 15">Belongs to the phenylalanyl-tRNA synthetase beta subunit family. Type 1 subfamily.</text>
</comment>
<evidence type="ECO:0000256" key="7">
    <source>
        <dbReference type="ARBA" id="ARBA00022723"/>
    </source>
</evidence>
<dbReference type="HAMAP" id="MF_00283">
    <property type="entry name" value="Phe_tRNA_synth_beta1"/>
    <property type="match status" value="1"/>
</dbReference>
<protein>
    <recommendedName>
        <fullName evidence="15">Phenylalanine--tRNA ligase beta subunit</fullName>
        <ecNumber evidence="15">6.1.1.20</ecNumber>
    </recommendedName>
    <alternativeName>
        <fullName evidence="15">Phenylalanyl-tRNA synthetase beta subunit</fullName>
        <shortName evidence="15">PheRS</shortName>
    </alternativeName>
</protein>
<dbReference type="Proteomes" id="UP001161409">
    <property type="component" value="Unassembled WGS sequence"/>
</dbReference>
<dbReference type="SUPFAM" id="SSF46955">
    <property type="entry name" value="Putative DNA-binding domain"/>
    <property type="match status" value="1"/>
</dbReference>
<dbReference type="PROSITE" id="PS51447">
    <property type="entry name" value="FDX_ACB"/>
    <property type="match status" value="1"/>
</dbReference>
<evidence type="ECO:0000256" key="5">
    <source>
        <dbReference type="ARBA" id="ARBA00022555"/>
    </source>
</evidence>
<evidence type="ECO:0000256" key="14">
    <source>
        <dbReference type="ARBA" id="ARBA00049255"/>
    </source>
</evidence>
<accession>A0ABQ5U0X8</accession>
<dbReference type="Pfam" id="PF17759">
    <property type="entry name" value="tRNA_synthFbeta"/>
    <property type="match status" value="1"/>
</dbReference>
<dbReference type="EC" id="6.1.1.20" evidence="15"/>
<evidence type="ECO:0000256" key="4">
    <source>
        <dbReference type="ARBA" id="ARBA00022490"/>
    </source>
</evidence>
<evidence type="ECO:0000256" key="2">
    <source>
        <dbReference type="ARBA" id="ARBA00008653"/>
    </source>
</evidence>
<keyword evidence="12 15" id="KW-0648">Protein biosynthesis</keyword>
<dbReference type="EMBL" id="BSNF01000001">
    <property type="protein sequence ID" value="GLQ05383.1"/>
    <property type="molecule type" value="Genomic_DNA"/>
</dbReference>
<keyword evidence="13 15" id="KW-0030">Aminoacyl-tRNA synthetase</keyword>
<evidence type="ECO:0000313" key="21">
    <source>
        <dbReference type="Proteomes" id="UP001161409"/>
    </source>
</evidence>
<dbReference type="CDD" id="cd02796">
    <property type="entry name" value="tRNA_bind_bactPheRS"/>
    <property type="match status" value="1"/>
</dbReference>
<dbReference type="Gene3D" id="3.50.40.10">
    <property type="entry name" value="Phenylalanyl-trna Synthetase, Chain B, domain 3"/>
    <property type="match status" value="1"/>
</dbReference>
<dbReference type="Pfam" id="PF03147">
    <property type="entry name" value="FDX-ACB"/>
    <property type="match status" value="1"/>
</dbReference>
<evidence type="ECO:0000256" key="8">
    <source>
        <dbReference type="ARBA" id="ARBA00022741"/>
    </source>
</evidence>
<feature type="domain" description="B5" evidence="19">
    <location>
        <begin position="402"/>
        <end position="477"/>
    </location>
</feature>
<dbReference type="PROSITE" id="PS51483">
    <property type="entry name" value="B5"/>
    <property type="match status" value="1"/>
</dbReference>
<name>A0ABQ5U0X8_9PROT</name>
<proteinExistence type="inferred from homology"/>
<dbReference type="InterPro" id="IPR036690">
    <property type="entry name" value="Fdx_antiC-bd_sf"/>
</dbReference>
<comment type="cofactor">
    <cofactor evidence="15">
        <name>Mg(2+)</name>
        <dbReference type="ChEBI" id="CHEBI:18420"/>
    </cofactor>
    <text evidence="15">Binds 2 magnesium ions per tetramer.</text>
</comment>
<dbReference type="PANTHER" id="PTHR10947:SF0">
    <property type="entry name" value="PHENYLALANINE--TRNA LIGASE BETA SUBUNIT"/>
    <property type="match status" value="1"/>
</dbReference>
<evidence type="ECO:0000313" key="20">
    <source>
        <dbReference type="EMBL" id="GLQ05383.1"/>
    </source>
</evidence>
<dbReference type="SUPFAM" id="SSF56037">
    <property type="entry name" value="PheT/TilS domain"/>
    <property type="match status" value="1"/>
</dbReference>
<feature type="binding site" evidence="15">
    <location>
        <position position="464"/>
    </location>
    <ligand>
        <name>Mg(2+)</name>
        <dbReference type="ChEBI" id="CHEBI:18420"/>
        <note>shared with alpha subunit</note>
    </ligand>
</feature>
<dbReference type="Gene3D" id="3.30.56.10">
    <property type="match status" value="2"/>
</dbReference>
<evidence type="ECO:0000256" key="12">
    <source>
        <dbReference type="ARBA" id="ARBA00022917"/>
    </source>
</evidence>
<comment type="subcellular location">
    <subcellularLocation>
        <location evidence="1 15">Cytoplasm</location>
    </subcellularLocation>
</comment>
<dbReference type="InterPro" id="IPR009061">
    <property type="entry name" value="DNA-bd_dom_put_sf"/>
</dbReference>
<dbReference type="PROSITE" id="PS50886">
    <property type="entry name" value="TRBD"/>
    <property type="match status" value="1"/>
</dbReference>
<evidence type="ECO:0000259" key="18">
    <source>
        <dbReference type="PROSITE" id="PS51447"/>
    </source>
</evidence>
<dbReference type="InterPro" id="IPR005121">
    <property type="entry name" value="Fdx_antiC-bd"/>
</dbReference>
<dbReference type="Pfam" id="PF01588">
    <property type="entry name" value="tRNA_bind"/>
    <property type="match status" value="1"/>
</dbReference>
<dbReference type="SUPFAM" id="SSF54991">
    <property type="entry name" value="Anticodon-binding domain of PheRS"/>
    <property type="match status" value="1"/>
</dbReference>
<evidence type="ECO:0000256" key="10">
    <source>
        <dbReference type="ARBA" id="ARBA00022842"/>
    </source>
</evidence>
<dbReference type="SUPFAM" id="SSF55681">
    <property type="entry name" value="Class II aaRS and biotin synthetases"/>
    <property type="match status" value="1"/>
</dbReference>
<comment type="caution">
    <text evidence="20">The sequence shown here is derived from an EMBL/GenBank/DDBJ whole genome shotgun (WGS) entry which is preliminary data.</text>
</comment>
<reference evidence="20" key="2">
    <citation type="submission" date="2023-01" db="EMBL/GenBank/DDBJ databases">
        <title>Draft genome sequence of Sneathiella chinensis strain NBRC 103408.</title>
        <authorList>
            <person name="Sun Q."/>
            <person name="Mori K."/>
        </authorList>
    </citation>
    <scope>NUCLEOTIDE SEQUENCE</scope>
    <source>
        <strain evidence="20">NBRC 103408</strain>
    </source>
</reference>
<evidence type="ECO:0000259" key="17">
    <source>
        <dbReference type="PROSITE" id="PS50886"/>
    </source>
</evidence>
<keyword evidence="7 15" id="KW-0479">Metal-binding</keyword>
<dbReference type="Gene3D" id="3.30.930.10">
    <property type="entry name" value="Bira Bifunctional Protein, Domain 2"/>
    <property type="match status" value="1"/>
</dbReference>